<evidence type="ECO:0000313" key="3">
    <source>
        <dbReference type="Proteomes" id="UP001524318"/>
    </source>
</evidence>
<organism evidence="2 3">
    <name type="scientific">Pseudarthrobacter humi</name>
    <dbReference type="NCBI Taxonomy" id="2952523"/>
    <lineage>
        <taxon>Bacteria</taxon>
        <taxon>Bacillati</taxon>
        <taxon>Actinomycetota</taxon>
        <taxon>Actinomycetes</taxon>
        <taxon>Micrococcales</taxon>
        <taxon>Micrococcaceae</taxon>
        <taxon>Pseudarthrobacter</taxon>
    </lineage>
</organism>
<keyword evidence="3" id="KW-1185">Reference proteome</keyword>
<accession>A0ABT1LPD3</accession>
<sequence length="242" mass="26043">MWLAQRNPLPDTGSQRRWWLVVIALLTLATALLTLTRSAQGPAAQPDAPPSPQAAPQSSANAFTGPQSETPTAAPPAVDRPDTDGAPRTTDFRKIASAAAMAIYTWDTRTATYSEVYSRLRSWWDVLPDGSNPLAVLVQEFEATGVHAGSYGMLAGQQAHRSAAVQDLRCDGELAKVRERPAPWAGLHVCTVSLRVLDQSISGRNTYTTPVSVMMNCPPAVTAPTDHCVMVGFYAAPNRIVY</sequence>
<feature type="region of interest" description="Disordered" evidence="1">
    <location>
        <begin position="40"/>
        <end position="89"/>
    </location>
</feature>
<evidence type="ECO:0000256" key="1">
    <source>
        <dbReference type="SAM" id="MobiDB-lite"/>
    </source>
</evidence>
<comment type="caution">
    <text evidence="2">The sequence shown here is derived from an EMBL/GenBank/DDBJ whole genome shotgun (WGS) entry which is preliminary data.</text>
</comment>
<reference evidence="2 3" key="1">
    <citation type="submission" date="2022-06" db="EMBL/GenBank/DDBJ databases">
        <title>Pseudarthrobacter sp. strain RMG13 Genome sequencing and assembly.</title>
        <authorList>
            <person name="Kim I."/>
        </authorList>
    </citation>
    <scope>NUCLEOTIDE SEQUENCE [LARGE SCALE GENOMIC DNA]</scope>
    <source>
        <strain evidence="2 3">RMG13</strain>
    </source>
</reference>
<dbReference type="Proteomes" id="UP001524318">
    <property type="component" value="Unassembled WGS sequence"/>
</dbReference>
<evidence type="ECO:0000313" key="2">
    <source>
        <dbReference type="EMBL" id="MCP9000303.1"/>
    </source>
</evidence>
<feature type="compositionally biased region" description="Basic and acidic residues" evidence="1">
    <location>
        <begin position="79"/>
        <end position="89"/>
    </location>
</feature>
<gene>
    <name evidence="2" type="ORF">NFC73_11270</name>
</gene>
<proteinExistence type="predicted"/>
<dbReference type="RefSeq" id="WP_254750191.1">
    <property type="nucleotide sequence ID" value="NZ_JANCLV010000006.1"/>
</dbReference>
<dbReference type="EMBL" id="JANCLV010000006">
    <property type="protein sequence ID" value="MCP9000303.1"/>
    <property type="molecule type" value="Genomic_DNA"/>
</dbReference>
<protein>
    <submittedName>
        <fullName evidence="2">Uncharacterized protein</fullName>
    </submittedName>
</protein>
<name>A0ABT1LPD3_9MICC</name>